<dbReference type="InterPro" id="IPR042070">
    <property type="entry name" value="PucR_C-HTH_sf"/>
</dbReference>
<dbReference type="InterPro" id="IPR051448">
    <property type="entry name" value="CdaR-like_regulators"/>
</dbReference>
<reference evidence="3 4" key="1">
    <citation type="submission" date="2016-10" db="EMBL/GenBank/DDBJ databases">
        <authorList>
            <person name="de Groot N.N."/>
        </authorList>
    </citation>
    <scope>NUCLEOTIDE SEQUENCE [LARGE SCALE GENOMIC DNA]</scope>
    <source>
        <strain evidence="3 4">DSM 2784</strain>
    </source>
</reference>
<organism evidence="3 4">
    <name type="scientific">Acidaminobacter hydrogenoformans DSM 2784</name>
    <dbReference type="NCBI Taxonomy" id="1120920"/>
    <lineage>
        <taxon>Bacteria</taxon>
        <taxon>Bacillati</taxon>
        <taxon>Bacillota</taxon>
        <taxon>Clostridia</taxon>
        <taxon>Peptostreptococcales</taxon>
        <taxon>Acidaminobacteraceae</taxon>
        <taxon>Acidaminobacter</taxon>
    </lineage>
</organism>
<sequence>MNSIIDLYKSMFNEDVTTINQDCGGNFITIRELLSLSSMSTSRLIGGSSGLDNKCTSIVVWETPDGLDWLIGGEFILTAGYAFKDSPDIKDKLIDKIHERGCSGIAIKEGRFLDEIPVAMRERADQLGIPLVILPKSKVYTELVSGFYEAIFYKSNAYLLETKKTHEKLLDLVLDKKDANGVLEALGHLGNLSIVLAGPDQLIHNSFLHHTINHQLVRETDLETAFHEDNFYRIKIPVEFDDNQMGAIHAFSLSPFNNLIRHMLNHGAKIIGMNMKKVDLDIFNEIRIKKMITSLIIQDKDLTDDFMKNVTANIKWDNKRLSYGIGLKFYTDKSQMPGAEIIQRDLNTLLKIYDKNMTFLIGESNDIFLIFINNISQSRLYELIDLLRFKFSIQNSILSLSVSLSNPFQNLADLTKVQDECVVTALINKPGETLTYESIGTLRLINPLKNDPTVITQYNEIMLKLEDYDLQNEGVLLDTLFQYFNHNMSKKETSEELHIHVETLRYRLNKIQALTGCSTSSSEGLFTLQLMMKLKNIL</sequence>
<dbReference type="EMBL" id="FMWL01000016">
    <property type="protein sequence ID" value="SCZ81111.1"/>
    <property type="molecule type" value="Genomic_DNA"/>
</dbReference>
<keyword evidence="4" id="KW-1185">Reference proteome</keyword>
<accession>A0A1G5S5V2</accession>
<dbReference type="PANTHER" id="PTHR33744">
    <property type="entry name" value="CARBOHYDRATE DIACID REGULATOR"/>
    <property type="match status" value="1"/>
</dbReference>
<dbReference type="Proteomes" id="UP000199208">
    <property type="component" value="Unassembled WGS sequence"/>
</dbReference>
<evidence type="ECO:0000259" key="1">
    <source>
        <dbReference type="Pfam" id="PF07905"/>
    </source>
</evidence>
<feature type="domain" description="PucR C-terminal helix-turn-helix" evidence="2">
    <location>
        <begin position="476"/>
        <end position="533"/>
    </location>
</feature>
<dbReference type="InterPro" id="IPR025736">
    <property type="entry name" value="PucR_C-HTH_dom"/>
</dbReference>
<name>A0A1G5S5V2_9FIRM</name>
<dbReference type="Gene3D" id="1.10.10.2840">
    <property type="entry name" value="PucR C-terminal helix-turn-helix domain"/>
    <property type="match status" value="1"/>
</dbReference>
<evidence type="ECO:0000313" key="3">
    <source>
        <dbReference type="EMBL" id="SCZ81111.1"/>
    </source>
</evidence>
<protein>
    <submittedName>
        <fullName evidence="3">Purine catabolism regulatory protein</fullName>
    </submittedName>
</protein>
<dbReference type="PANTHER" id="PTHR33744:SF1">
    <property type="entry name" value="DNA-BINDING TRANSCRIPTIONAL ACTIVATOR ADER"/>
    <property type="match status" value="1"/>
</dbReference>
<dbReference type="Pfam" id="PF13556">
    <property type="entry name" value="HTH_30"/>
    <property type="match status" value="1"/>
</dbReference>
<dbReference type="STRING" id="1120920.SAMN03080599_02613"/>
<proteinExistence type="predicted"/>
<gene>
    <name evidence="3" type="ORF">SAMN03080599_02613</name>
</gene>
<dbReference type="InterPro" id="IPR012914">
    <property type="entry name" value="PucR_dom"/>
</dbReference>
<feature type="domain" description="Purine catabolism PurC-like" evidence="1">
    <location>
        <begin position="32"/>
        <end position="151"/>
    </location>
</feature>
<evidence type="ECO:0000313" key="4">
    <source>
        <dbReference type="Proteomes" id="UP000199208"/>
    </source>
</evidence>
<dbReference type="RefSeq" id="WP_170829452.1">
    <property type="nucleotide sequence ID" value="NZ_FMWL01000016.1"/>
</dbReference>
<evidence type="ECO:0000259" key="2">
    <source>
        <dbReference type="Pfam" id="PF13556"/>
    </source>
</evidence>
<dbReference type="AlphaFoldDB" id="A0A1G5S5V2"/>
<dbReference type="Pfam" id="PF07905">
    <property type="entry name" value="PucR"/>
    <property type="match status" value="1"/>
</dbReference>